<proteinExistence type="predicted"/>
<reference evidence="1" key="2">
    <citation type="submission" date="2020-06" db="EMBL/GenBank/DDBJ databases">
        <authorList>
            <person name="Sheffer M."/>
        </authorList>
    </citation>
    <scope>NUCLEOTIDE SEQUENCE</scope>
</reference>
<protein>
    <submittedName>
        <fullName evidence="1">Uncharacterized protein</fullName>
    </submittedName>
</protein>
<dbReference type="Proteomes" id="UP000807504">
    <property type="component" value="Unassembled WGS sequence"/>
</dbReference>
<sequence length="153" mass="17558">MSTLTRITRAFLHLENRYVKSSSLEPLRQIINCDPRISILESCWKQILVLVFRSASDEDSERKYSPRCCSPASKQFPYIAYETIWPPTKETGGDKIAGMARVDTYLSHPDTCFMSWVRLLRSQAGISRQILNQKAIFRASADLKGSHTPWNIF</sequence>
<evidence type="ECO:0000313" key="1">
    <source>
        <dbReference type="EMBL" id="KAF8786049.1"/>
    </source>
</evidence>
<gene>
    <name evidence="1" type="ORF">HNY73_009950</name>
</gene>
<dbReference type="AlphaFoldDB" id="A0A8T0F9D5"/>
<organism evidence="1 2">
    <name type="scientific">Argiope bruennichi</name>
    <name type="common">Wasp spider</name>
    <name type="synonym">Aranea bruennichi</name>
    <dbReference type="NCBI Taxonomy" id="94029"/>
    <lineage>
        <taxon>Eukaryota</taxon>
        <taxon>Metazoa</taxon>
        <taxon>Ecdysozoa</taxon>
        <taxon>Arthropoda</taxon>
        <taxon>Chelicerata</taxon>
        <taxon>Arachnida</taxon>
        <taxon>Araneae</taxon>
        <taxon>Araneomorphae</taxon>
        <taxon>Entelegynae</taxon>
        <taxon>Araneoidea</taxon>
        <taxon>Araneidae</taxon>
        <taxon>Argiope</taxon>
    </lineage>
</organism>
<evidence type="ECO:0000313" key="2">
    <source>
        <dbReference type="Proteomes" id="UP000807504"/>
    </source>
</evidence>
<dbReference type="EMBL" id="JABXBU010000027">
    <property type="protein sequence ID" value="KAF8786049.1"/>
    <property type="molecule type" value="Genomic_DNA"/>
</dbReference>
<comment type="caution">
    <text evidence="1">The sequence shown here is derived from an EMBL/GenBank/DDBJ whole genome shotgun (WGS) entry which is preliminary data.</text>
</comment>
<name>A0A8T0F9D5_ARGBR</name>
<reference evidence="1" key="1">
    <citation type="journal article" date="2020" name="bioRxiv">
        <title>Chromosome-level reference genome of the European wasp spider Argiope bruennichi: a resource for studies on range expansion and evolutionary adaptation.</title>
        <authorList>
            <person name="Sheffer M.M."/>
            <person name="Hoppe A."/>
            <person name="Krehenwinkel H."/>
            <person name="Uhl G."/>
            <person name="Kuss A.W."/>
            <person name="Jensen L."/>
            <person name="Jensen C."/>
            <person name="Gillespie R.G."/>
            <person name="Hoff K.J."/>
            <person name="Prost S."/>
        </authorList>
    </citation>
    <scope>NUCLEOTIDE SEQUENCE</scope>
</reference>
<accession>A0A8T0F9D5</accession>
<keyword evidence="2" id="KW-1185">Reference proteome</keyword>